<name>A0A4P7P015_9GAMM</name>
<gene>
    <name evidence="3" type="primary">smrA</name>
    <name evidence="3" type="ORF">GHNINEIG_01338</name>
</gene>
<dbReference type="Proteomes" id="UP000296201">
    <property type="component" value="Chromosome"/>
</dbReference>
<dbReference type="AlphaFoldDB" id="A0A4P7P015"/>
<dbReference type="GO" id="GO:0016787">
    <property type="term" value="F:hydrolase activity"/>
    <property type="evidence" value="ECO:0007669"/>
    <property type="project" value="UniProtKB-KW"/>
</dbReference>
<dbReference type="Pfam" id="PF01713">
    <property type="entry name" value="Smr"/>
    <property type="match status" value="1"/>
</dbReference>
<evidence type="ECO:0000256" key="1">
    <source>
        <dbReference type="SAM" id="MobiDB-lite"/>
    </source>
</evidence>
<keyword evidence="3" id="KW-0540">Nuclease</keyword>
<reference evidence="3 4" key="1">
    <citation type="submission" date="2018-08" db="EMBL/GenBank/DDBJ databases">
        <title>Horizontal acquisition of hydrogen conversion ability and other habitat adaptations in Hydrogenovibrio crunogenus strains.</title>
        <authorList>
            <person name="Gonnella G."/>
            <person name="Adam N."/>
            <person name="Perner M."/>
        </authorList>
    </citation>
    <scope>NUCLEOTIDE SEQUENCE [LARGE SCALE GENOMIC DNA]</scope>
    <source>
        <strain evidence="3 4">SP-41</strain>
    </source>
</reference>
<dbReference type="OrthoDB" id="9808881at2"/>
<dbReference type="GO" id="GO:0004520">
    <property type="term" value="F:DNA endonuclease activity"/>
    <property type="evidence" value="ECO:0007669"/>
    <property type="project" value="TreeGrafter"/>
</dbReference>
<dbReference type="InterPro" id="IPR036063">
    <property type="entry name" value="Smr_dom_sf"/>
</dbReference>
<feature type="region of interest" description="Disordered" evidence="1">
    <location>
        <begin position="23"/>
        <end position="54"/>
    </location>
</feature>
<sequence length="179" mass="20266">MSNISDEDKSLFAEAVQGVQKLNQDKKVVSHQTSSLKPKVRRQPSLNDKSPYGHSIETSFSQVTAHESLTYQQPSVHSQDMKRLKNGKFHTHWQLDLHGYTEEQADKILKDFLTDAIQQQARYLIIVHGKGYNSKTDFPILKNLVNQRLPQVPQVLAYCSAQPKDGGTGAVYVFLKKKS</sequence>
<feature type="domain" description="Smr" evidence="2">
    <location>
        <begin position="95"/>
        <end position="176"/>
    </location>
</feature>
<organism evidence="3 4">
    <name type="scientific">Hydrogenovibrio crunogenus</name>
    <dbReference type="NCBI Taxonomy" id="39765"/>
    <lineage>
        <taxon>Bacteria</taxon>
        <taxon>Pseudomonadati</taxon>
        <taxon>Pseudomonadota</taxon>
        <taxon>Gammaproteobacteria</taxon>
        <taxon>Thiotrichales</taxon>
        <taxon>Piscirickettsiaceae</taxon>
        <taxon>Hydrogenovibrio</taxon>
    </lineage>
</organism>
<dbReference type="PANTHER" id="PTHR35562">
    <property type="entry name" value="DNA ENDONUCLEASE SMRA-RELATED"/>
    <property type="match status" value="1"/>
</dbReference>
<dbReference type="EMBL" id="CP032096">
    <property type="protein sequence ID" value="QBZ83286.1"/>
    <property type="molecule type" value="Genomic_DNA"/>
</dbReference>
<protein>
    <submittedName>
        <fullName evidence="3">Putative DNA endonuclease SmrA</fullName>
        <ecNumber evidence="3">3.1.-.-</ecNumber>
    </submittedName>
</protein>
<accession>A0A4P7P015</accession>
<dbReference type="PANTHER" id="PTHR35562:SF2">
    <property type="entry name" value="DNA ENDONUCLEASE SMRA-RELATED"/>
    <property type="match status" value="1"/>
</dbReference>
<evidence type="ECO:0000259" key="2">
    <source>
        <dbReference type="PROSITE" id="PS50828"/>
    </source>
</evidence>
<dbReference type="EC" id="3.1.-.-" evidence="3"/>
<dbReference type="SUPFAM" id="SSF160443">
    <property type="entry name" value="SMR domain-like"/>
    <property type="match status" value="1"/>
</dbReference>
<evidence type="ECO:0000313" key="4">
    <source>
        <dbReference type="Proteomes" id="UP000296201"/>
    </source>
</evidence>
<keyword evidence="3" id="KW-0378">Hydrolase</keyword>
<dbReference type="PROSITE" id="PS50828">
    <property type="entry name" value="SMR"/>
    <property type="match status" value="1"/>
</dbReference>
<dbReference type="RefSeq" id="WP_135795920.1">
    <property type="nucleotide sequence ID" value="NZ_CP032096.1"/>
</dbReference>
<dbReference type="SMART" id="SM00463">
    <property type="entry name" value="SMR"/>
    <property type="match status" value="1"/>
</dbReference>
<keyword evidence="3" id="KW-0255">Endonuclease</keyword>
<dbReference type="Gene3D" id="3.30.1370.110">
    <property type="match status" value="1"/>
</dbReference>
<dbReference type="InterPro" id="IPR002625">
    <property type="entry name" value="Smr_dom"/>
</dbReference>
<evidence type="ECO:0000313" key="3">
    <source>
        <dbReference type="EMBL" id="QBZ83286.1"/>
    </source>
</evidence>
<keyword evidence="4" id="KW-1185">Reference proteome</keyword>
<proteinExistence type="predicted"/>